<dbReference type="EMBL" id="GBEZ01002481">
    <property type="protein sequence ID" value="JAC82579.1"/>
    <property type="molecule type" value="Transcribed_RNA"/>
</dbReference>
<dbReference type="AlphaFoldDB" id="A0A061SHN9"/>
<protein>
    <submittedName>
        <fullName evidence="2">Uncharacterized protein</fullName>
    </submittedName>
</protein>
<reference evidence="2" key="1">
    <citation type="submission" date="2014-05" db="EMBL/GenBank/DDBJ databases">
        <title>The transcriptome of the halophilic microalga Tetraselmis sp. GSL018 isolated from the Great Salt Lake, Utah.</title>
        <authorList>
            <person name="Jinkerson R.E."/>
            <person name="D'Adamo S."/>
            <person name="Posewitz M.C."/>
        </authorList>
    </citation>
    <scope>NUCLEOTIDE SEQUENCE</scope>
    <source>
        <strain evidence="2">GSL018</strain>
    </source>
</reference>
<sequence length="454" mass="49520">MKSTGSSGSLPFVAAMQGTNARSPVNPGVFKALILSLLCNASMLIVLGLCCIKAPEIDYRIFAERFKLESSTSQSVVFQRVLKHAVRANAQLKENLEALAFAETGINKALVYEQLRQVPAIDAANALSKLTAEGSDNKNAEGEAQGPGRRAWLTIGILSTIHQAGTDFLAKAVGSILDELPMDTADPFYGKVRVLVLNTAGSDNREFQELQIQLLGRYATGAQSDKARVYLEMRDSAVAPVGSNAIDPDPGSRSPSLPPPSERVDSSLGPHLAQLASLSEPSSEYFMLMDGTFEMCPLALHHLLYALQKLNTQRKPEDSWLALRVSYGMNGLLLRRPDQKAFAAFLAQRGATLPVGDIWREFAMHESDEAAALAKKRELYIYRFNLLVRLGRAPSNAVDSASMQEPSCYELMTHVWGLERPFSNECLATSDFTPCTSPSNDVLPGDLMRLGRPE</sequence>
<feature type="region of interest" description="Disordered" evidence="1">
    <location>
        <begin position="241"/>
        <end position="267"/>
    </location>
</feature>
<name>A0A061SHN9_9CHLO</name>
<proteinExistence type="predicted"/>
<accession>A0A061SHN9</accession>
<evidence type="ECO:0000313" key="2">
    <source>
        <dbReference type="EMBL" id="JAC82579.1"/>
    </source>
</evidence>
<evidence type="ECO:0000256" key="1">
    <source>
        <dbReference type="SAM" id="MobiDB-lite"/>
    </source>
</evidence>
<organism evidence="2">
    <name type="scientific">Tetraselmis sp. GSL018</name>
    <dbReference type="NCBI Taxonomy" id="582737"/>
    <lineage>
        <taxon>Eukaryota</taxon>
        <taxon>Viridiplantae</taxon>
        <taxon>Chlorophyta</taxon>
        <taxon>core chlorophytes</taxon>
        <taxon>Chlorodendrophyceae</taxon>
        <taxon>Chlorodendrales</taxon>
        <taxon>Chlorodendraceae</taxon>
        <taxon>Tetraselmis</taxon>
    </lineage>
</organism>
<gene>
    <name evidence="2" type="ORF">TSPGSL018_5411</name>
</gene>